<dbReference type="CDD" id="cd13128">
    <property type="entry name" value="MATE_Wzx_like"/>
    <property type="match status" value="1"/>
</dbReference>
<keyword evidence="2 5" id="KW-0812">Transmembrane</keyword>
<feature type="transmembrane region" description="Helical" evidence="5">
    <location>
        <begin position="383"/>
        <end position="404"/>
    </location>
</feature>
<evidence type="ECO:0000313" key="6">
    <source>
        <dbReference type="EMBL" id="MFC3033092.1"/>
    </source>
</evidence>
<evidence type="ECO:0000256" key="4">
    <source>
        <dbReference type="ARBA" id="ARBA00023136"/>
    </source>
</evidence>
<evidence type="ECO:0000313" key="7">
    <source>
        <dbReference type="Proteomes" id="UP001595453"/>
    </source>
</evidence>
<feature type="transmembrane region" description="Helical" evidence="5">
    <location>
        <begin position="111"/>
        <end position="131"/>
    </location>
</feature>
<gene>
    <name evidence="6" type="ORF">ACFOEE_11215</name>
</gene>
<dbReference type="PANTHER" id="PTHR43424">
    <property type="entry name" value="LOCUS PUTATIVE PROTEIN 1-RELATED"/>
    <property type="match status" value="1"/>
</dbReference>
<reference evidence="7" key="1">
    <citation type="journal article" date="2019" name="Int. J. Syst. Evol. Microbiol.">
        <title>The Global Catalogue of Microorganisms (GCM) 10K type strain sequencing project: providing services to taxonomists for standard genome sequencing and annotation.</title>
        <authorList>
            <consortium name="The Broad Institute Genomics Platform"/>
            <consortium name="The Broad Institute Genome Sequencing Center for Infectious Disease"/>
            <person name="Wu L."/>
            <person name="Ma J."/>
        </authorList>
    </citation>
    <scope>NUCLEOTIDE SEQUENCE [LARGE SCALE GENOMIC DNA]</scope>
    <source>
        <strain evidence="7">KCTC 42730</strain>
    </source>
</reference>
<feature type="transmembrane region" description="Helical" evidence="5">
    <location>
        <begin position="252"/>
        <end position="270"/>
    </location>
</feature>
<feature type="transmembrane region" description="Helical" evidence="5">
    <location>
        <begin position="325"/>
        <end position="345"/>
    </location>
</feature>
<feature type="transmembrane region" description="Helical" evidence="5">
    <location>
        <begin position="39"/>
        <end position="57"/>
    </location>
</feature>
<feature type="transmembrane region" description="Helical" evidence="5">
    <location>
        <begin position="78"/>
        <end position="105"/>
    </location>
</feature>
<keyword evidence="7" id="KW-1185">Reference proteome</keyword>
<evidence type="ECO:0000256" key="2">
    <source>
        <dbReference type="ARBA" id="ARBA00022692"/>
    </source>
</evidence>
<evidence type="ECO:0000256" key="1">
    <source>
        <dbReference type="ARBA" id="ARBA00004141"/>
    </source>
</evidence>
<evidence type="ECO:0000256" key="3">
    <source>
        <dbReference type="ARBA" id="ARBA00022989"/>
    </source>
</evidence>
<dbReference type="PANTHER" id="PTHR43424:SF1">
    <property type="entry name" value="LOCUS PUTATIVE PROTEIN 1-RELATED"/>
    <property type="match status" value="1"/>
</dbReference>
<protein>
    <submittedName>
        <fullName evidence="6">Flippase</fullName>
    </submittedName>
</protein>
<feature type="transmembrane region" description="Helical" evidence="5">
    <location>
        <begin position="12"/>
        <end position="33"/>
    </location>
</feature>
<comment type="caution">
    <text evidence="6">The sequence shown here is derived from an EMBL/GenBank/DDBJ whole genome shotgun (WGS) entry which is preliminary data.</text>
</comment>
<dbReference type="Pfam" id="PF01943">
    <property type="entry name" value="Polysacc_synt"/>
    <property type="match status" value="1"/>
</dbReference>
<dbReference type="Proteomes" id="UP001595453">
    <property type="component" value="Unassembled WGS sequence"/>
</dbReference>
<feature type="transmembrane region" description="Helical" evidence="5">
    <location>
        <begin position="167"/>
        <end position="188"/>
    </location>
</feature>
<dbReference type="InterPro" id="IPR052556">
    <property type="entry name" value="PolySynth_Transporter"/>
</dbReference>
<proteinExistence type="predicted"/>
<name>A0ABV7CKE3_9GAMM</name>
<keyword evidence="4 5" id="KW-0472">Membrane</keyword>
<dbReference type="RefSeq" id="WP_377124214.1">
    <property type="nucleotide sequence ID" value="NZ_JBHRSD010000017.1"/>
</dbReference>
<feature type="transmembrane region" description="Helical" evidence="5">
    <location>
        <begin position="357"/>
        <end position="377"/>
    </location>
</feature>
<comment type="subcellular location">
    <subcellularLocation>
        <location evidence="1">Membrane</location>
        <topology evidence="1">Multi-pass membrane protein</topology>
    </subcellularLocation>
</comment>
<dbReference type="InterPro" id="IPR002797">
    <property type="entry name" value="Polysacc_synth"/>
</dbReference>
<feature type="transmembrane region" description="Helical" evidence="5">
    <location>
        <begin position="291"/>
        <end position="319"/>
    </location>
</feature>
<organism evidence="6 7">
    <name type="scientific">Pseudoalteromonas fenneropenaei</name>
    <dbReference type="NCBI Taxonomy" id="1737459"/>
    <lineage>
        <taxon>Bacteria</taxon>
        <taxon>Pseudomonadati</taxon>
        <taxon>Pseudomonadota</taxon>
        <taxon>Gammaproteobacteria</taxon>
        <taxon>Alteromonadales</taxon>
        <taxon>Pseudoalteromonadaceae</taxon>
        <taxon>Pseudoalteromonas</taxon>
    </lineage>
</organism>
<sequence length="417" mass="47461">MANNRSLTNVAILFTEKIIVLFLGFITTLLLARQLGPEVFGQYSVILASAFMFFPLTQMGLNNLCGKYFSLYPNNLHYYFRAALAIRITFSALALCLVTLVHLFYSQHSTSLLILLLVLLQSANCVSHVEFAFLSNENAKTTALIRIFTKLFCKVSLLYLISINASLTLLILFTGLEYLLSAIGYIWIYRRHNYHYKIGSRTSIKHVASKLFHQSKWLALSGFASIIYLKIDQVMIAYYLNHKAVGEYAAALKFSELWFVFPTIVANILMPKLVNLYKRDRFKFWDFQRKLITLSTVSSLLLITIFALSANSLIFYIYGTEYSNSALILKVHITATLFIFFRAFLSKWLILSRNYNLSLYSHCLGAVVNIILNALLIPTYGTVGAAVASVIAYFVSSILFLFLFERGRVFIKNYIGN</sequence>
<accession>A0ABV7CKE3</accession>
<evidence type="ECO:0000256" key="5">
    <source>
        <dbReference type="SAM" id="Phobius"/>
    </source>
</evidence>
<dbReference type="EMBL" id="JBHRSD010000017">
    <property type="protein sequence ID" value="MFC3033092.1"/>
    <property type="molecule type" value="Genomic_DNA"/>
</dbReference>
<feature type="transmembrane region" description="Helical" evidence="5">
    <location>
        <begin position="217"/>
        <end position="240"/>
    </location>
</feature>
<keyword evidence="3 5" id="KW-1133">Transmembrane helix</keyword>